<evidence type="ECO:0000256" key="5">
    <source>
        <dbReference type="SAM" id="MobiDB-lite"/>
    </source>
</evidence>
<keyword evidence="4 6" id="KW-0472">Membrane</keyword>
<feature type="transmembrane region" description="Helical" evidence="6">
    <location>
        <begin position="116"/>
        <end position="143"/>
    </location>
</feature>
<proteinExistence type="predicted"/>
<feature type="transmembrane region" description="Helical" evidence="6">
    <location>
        <begin position="149"/>
        <end position="170"/>
    </location>
</feature>
<evidence type="ECO:0000256" key="1">
    <source>
        <dbReference type="ARBA" id="ARBA00004141"/>
    </source>
</evidence>
<evidence type="ECO:0000256" key="3">
    <source>
        <dbReference type="ARBA" id="ARBA00022989"/>
    </source>
</evidence>
<dbReference type="Proteomes" id="UP000195981">
    <property type="component" value="Unassembled WGS sequence"/>
</dbReference>
<comment type="subcellular location">
    <subcellularLocation>
        <location evidence="1">Membrane</location>
        <topology evidence="1">Multi-pass membrane protein</topology>
    </subcellularLocation>
</comment>
<dbReference type="EMBL" id="FWFG01000081">
    <property type="protein sequence ID" value="SLM93028.1"/>
    <property type="molecule type" value="Genomic_DNA"/>
</dbReference>
<sequence>MTVPQQPSPYDPYGQPPHPGTGPQQQGFPQPGPQHPQGAFPGPQGFPGPSQNYDVPPPGTPGVSSERMTGLPVSDAEARQWAMIAQLSTLVTGFIGPLVVYMLYKDRNRFVRFHAAEALNLAITTVIAIFGLSLVLGIITVVTFGIGGILFPLAFAPGIYAFVVAIIGGVRANNGIWWPYPVNIRLLS</sequence>
<feature type="transmembrane region" description="Helical" evidence="6">
    <location>
        <begin position="81"/>
        <end position="104"/>
    </location>
</feature>
<evidence type="ECO:0000313" key="8">
    <source>
        <dbReference type="Proteomes" id="UP000195981"/>
    </source>
</evidence>
<keyword evidence="2 6" id="KW-0812">Transmembrane</keyword>
<evidence type="ECO:0000256" key="4">
    <source>
        <dbReference type="ARBA" id="ARBA00023136"/>
    </source>
</evidence>
<dbReference type="RefSeq" id="WP_087104473.1">
    <property type="nucleotide sequence ID" value="NZ_FWFG01000081.1"/>
</dbReference>
<gene>
    <name evidence="7" type="ORF">FM110_09175</name>
</gene>
<evidence type="ECO:0000313" key="7">
    <source>
        <dbReference type="EMBL" id="SLM93028.1"/>
    </source>
</evidence>
<keyword evidence="8" id="KW-1185">Reference proteome</keyword>
<evidence type="ECO:0008006" key="9">
    <source>
        <dbReference type="Google" id="ProtNLM"/>
    </source>
</evidence>
<feature type="region of interest" description="Disordered" evidence="5">
    <location>
        <begin position="1"/>
        <end position="70"/>
    </location>
</feature>
<feature type="compositionally biased region" description="Low complexity" evidence="5">
    <location>
        <begin position="21"/>
        <end position="51"/>
    </location>
</feature>
<dbReference type="InterPro" id="IPR019109">
    <property type="entry name" value="MamF_MmsF"/>
</dbReference>
<name>A0A1X6X2Z2_9MICO</name>
<reference evidence="7 8" key="1">
    <citation type="submission" date="2017-02" db="EMBL/GenBank/DDBJ databases">
        <authorList>
            <person name="Peterson S.W."/>
        </authorList>
    </citation>
    <scope>NUCLEOTIDE SEQUENCE [LARGE SCALE GENOMIC DNA]</scope>
    <source>
        <strain evidence="7 8">CIP104813</strain>
    </source>
</reference>
<keyword evidence="3 6" id="KW-1133">Transmembrane helix</keyword>
<evidence type="ECO:0000256" key="6">
    <source>
        <dbReference type="SAM" id="Phobius"/>
    </source>
</evidence>
<organism evidence="7 8">
    <name type="scientific">Brachybacterium nesterenkovii</name>
    <dbReference type="NCBI Taxonomy" id="47847"/>
    <lineage>
        <taxon>Bacteria</taxon>
        <taxon>Bacillati</taxon>
        <taxon>Actinomycetota</taxon>
        <taxon>Actinomycetes</taxon>
        <taxon>Micrococcales</taxon>
        <taxon>Dermabacteraceae</taxon>
        <taxon>Brachybacterium</taxon>
    </lineage>
</organism>
<dbReference type="AlphaFoldDB" id="A0A1X6X2Z2"/>
<accession>A0A1X6X2Z2</accession>
<feature type="compositionally biased region" description="Pro residues" evidence="5">
    <location>
        <begin position="1"/>
        <end position="20"/>
    </location>
</feature>
<protein>
    <recommendedName>
        <fullName evidence="9">DUF4870 domain-containing protein</fullName>
    </recommendedName>
</protein>
<evidence type="ECO:0000256" key="2">
    <source>
        <dbReference type="ARBA" id="ARBA00022692"/>
    </source>
</evidence>
<dbReference type="Pfam" id="PF09685">
    <property type="entry name" value="MamF_MmsF"/>
    <property type="match status" value="1"/>
</dbReference>
<dbReference type="OrthoDB" id="9808930at2"/>